<evidence type="ECO:0000256" key="2">
    <source>
        <dbReference type="ARBA" id="ARBA00004870"/>
    </source>
</evidence>
<protein>
    <recommendedName>
        <fullName evidence="4 13">Tetraacyldisaccharide 4'-kinase</fullName>
        <ecNumber evidence="3 13">2.7.1.130</ecNumber>
    </recommendedName>
    <alternativeName>
        <fullName evidence="12 13">Lipid A 4'-kinase</fullName>
    </alternativeName>
</protein>
<feature type="compositionally biased region" description="Basic and acidic residues" evidence="14">
    <location>
        <begin position="121"/>
        <end position="144"/>
    </location>
</feature>
<dbReference type="KEGG" id="abas:ACPOL_6102"/>
<dbReference type="EMBL" id="CP030840">
    <property type="protein sequence ID" value="AXC15346.1"/>
    <property type="molecule type" value="Genomic_DNA"/>
</dbReference>
<comment type="similarity">
    <text evidence="13">Belongs to the LpxK family.</text>
</comment>
<accession>A0A2Z5G9U6</accession>
<evidence type="ECO:0000256" key="3">
    <source>
        <dbReference type="ARBA" id="ARBA00012071"/>
    </source>
</evidence>
<comment type="pathway">
    <text evidence="2 13">Glycolipid biosynthesis; lipid IV(A) biosynthesis; lipid IV(A) from (3R)-3-hydroxytetradecanoyl-[acyl-carrier-protein] and UDP-N-acetyl-alpha-D-glucosamine: step 6/6.</text>
</comment>
<dbReference type="GO" id="GO:0009029">
    <property type="term" value="F:lipid-A 4'-kinase activity"/>
    <property type="evidence" value="ECO:0007669"/>
    <property type="project" value="UniProtKB-UniRule"/>
</dbReference>
<dbReference type="Proteomes" id="UP000253606">
    <property type="component" value="Chromosome"/>
</dbReference>
<gene>
    <name evidence="13" type="primary">lpxK</name>
    <name evidence="15" type="ORF">ACPOL_6102</name>
</gene>
<evidence type="ECO:0000256" key="7">
    <source>
        <dbReference type="ARBA" id="ARBA00022679"/>
    </source>
</evidence>
<dbReference type="GO" id="GO:0009245">
    <property type="term" value="P:lipid A biosynthetic process"/>
    <property type="evidence" value="ECO:0007669"/>
    <property type="project" value="UniProtKB-UniRule"/>
</dbReference>
<feature type="region of interest" description="Disordered" evidence="14">
    <location>
        <begin position="120"/>
        <end position="144"/>
    </location>
</feature>
<sequence length="368" mass="40605">MAPLAPVYGAAVAAKNEAYQRRWLKAHRLRWPVISVGNLSVGGSGKTPLTIRLAELLSAEHVVVDVLSRGYGRRSSKAQQVDPTGDAGRFGDEPLLIARRTGCPVFVGASRYEAGLIAESDAAREDQSSERHKRPHLEQNDSDREGAVRFVAGDHLHLLDDGFQHRQLARNVDIVVLHRSDFAERLLPAGRLREPLGALQRAHFVVLREEDAAFEAELRRLGIAAPVWLMQRSLALPKNMAGSLQRVVAFCGIARPEEFFSSLNALDVNLELTITFPDHHDYQGEDMAEIARVAKQVRAEAFVITEKDAVKLNRAMLAVLEEIAPVHVAALKLELRDETAVTRQLAASIDLSLESRLPPESGAGRMRK</sequence>
<evidence type="ECO:0000256" key="13">
    <source>
        <dbReference type="HAMAP-Rule" id="MF_00409"/>
    </source>
</evidence>
<dbReference type="GO" id="GO:0005886">
    <property type="term" value="C:plasma membrane"/>
    <property type="evidence" value="ECO:0007669"/>
    <property type="project" value="TreeGrafter"/>
</dbReference>
<evidence type="ECO:0000256" key="14">
    <source>
        <dbReference type="SAM" id="MobiDB-lite"/>
    </source>
</evidence>
<keyword evidence="5 13" id="KW-0444">Lipid biosynthesis</keyword>
<dbReference type="GO" id="GO:0009244">
    <property type="term" value="P:lipopolysaccharide core region biosynthetic process"/>
    <property type="evidence" value="ECO:0007669"/>
    <property type="project" value="TreeGrafter"/>
</dbReference>
<comment type="catalytic activity">
    <reaction evidence="13">
        <text>a lipid A disaccharide + ATP = a lipid IVA + ADP + H(+)</text>
        <dbReference type="Rhea" id="RHEA:67840"/>
        <dbReference type="ChEBI" id="CHEBI:15378"/>
        <dbReference type="ChEBI" id="CHEBI:30616"/>
        <dbReference type="ChEBI" id="CHEBI:176343"/>
        <dbReference type="ChEBI" id="CHEBI:176425"/>
        <dbReference type="ChEBI" id="CHEBI:456216"/>
        <dbReference type="EC" id="2.7.1.130"/>
    </reaction>
</comment>
<dbReference type="RefSeq" id="WP_236657083.1">
    <property type="nucleotide sequence ID" value="NZ_CP030840.1"/>
</dbReference>
<reference evidence="15 16" key="1">
    <citation type="journal article" date="2018" name="Front. Microbiol.">
        <title>Hydrolytic Capabilities as a Key to Environmental Success: Chitinolytic and Cellulolytic Acidobacteria From Acidic Sub-arctic Soils and Boreal Peatlands.</title>
        <authorList>
            <person name="Belova S.E."/>
            <person name="Ravin N.V."/>
            <person name="Pankratov T.A."/>
            <person name="Rakitin A.L."/>
            <person name="Ivanova A.A."/>
            <person name="Beletsky A.V."/>
            <person name="Mardanov A.V."/>
            <person name="Sinninghe Damste J.S."/>
            <person name="Dedysh S.N."/>
        </authorList>
    </citation>
    <scope>NUCLEOTIDE SEQUENCE [LARGE SCALE GENOMIC DNA]</scope>
    <source>
        <strain evidence="15 16">SBC82</strain>
    </source>
</reference>
<dbReference type="EC" id="2.7.1.130" evidence="3 13"/>
<evidence type="ECO:0000256" key="5">
    <source>
        <dbReference type="ARBA" id="ARBA00022516"/>
    </source>
</evidence>
<dbReference type="UniPathway" id="UPA00359">
    <property type="reaction ID" value="UER00482"/>
</dbReference>
<keyword evidence="16" id="KW-1185">Reference proteome</keyword>
<evidence type="ECO:0000256" key="9">
    <source>
        <dbReference type="ARBA" id="ARBA00022777"/>
    </source>
</evidence>
<feature type="binding site" evidence="13">
    <location>
        <begin position="40"/>
        <end position="47"/>
    </location>
    <ligand>
        <name>ATP</name>
        <dbReference type="ChEBI" id="CHEBI:30616"/>
    </ligand>
</feature>
<dbReference type="PANTHER" id="PTHR42724">
    <property type="entry name" value="TETRAACYLDISACCHARIDE 4'-KINASE"/>
    <property type="match status" value="1"/>
</dbReference>
<evidence type="ECO:0000256" key="11">
    <source>
        <dbReference type="ARBA" id="ARBA00023098"/>
    </source>
</evidence>
<evidence type="ECO:0000313" key="16">
    <source>
        <dbReference type="Proteomes" id="UP000253606"/>
    </source>
</evidence>
<dbReference type="InterPro" id="IPR027417">
    <property type="entry name" value="P-loop_NTPase"/>
</dbReference>
<keyword evidence="9 13" id="KW-0418">Kinase</keyword>
<dbReference type="HAMAP" id="MF_00409">
    <property type="entry name" value="LpxK"/>
    <property type="match status" value="1"/>
</dbReference>
<dbReference type="PANTHER" id="PTHR42724:SF1">
    <property type="entry name" value="TETRAACYLDISACCHARIDE 4'-KINASE, MITOCHONDRIAL-RELATED"/>
    <property type="match status" value="1"/>
</dbReference>
<evidence type="ECO:0000256" key="6">
    <source>
        <dbReference type="ARBA" id="ARBA00022556"/>
    </source>
</evidence>
<proteinExistence type="inferred from homology"/>
<dbReference type="NCBIfam" id="TIGR00682">
    <property type="entry name" value="lpxK"/>
    <property type="match status" value="1"/>
</dbReference>
<evidence type="ECO:0000256" key="10">
    <source>
        <dbReference type="ARBA" id="ARBA00022840"/>
    </source>
</evidence>
<evidence type="ECO:0000256" key="4">
    <source>
        <dbReference type="ARBA" id="ARBA00016436"/>
    </source>
</evidence>
<name>A0A2Z5G9U6_9BACT</name>
<dbReference type="Pfam" id="PF02606">
    <property type="entry name" value="LpxK"/>
    <property type="match status" value="1"/>
</dbReference>
<keyword evidence="8 13" id="KW-0547">Nucleotide-binding</keyword>
<dbReference type="GO" id="GO:0005524">
    <property type="term" value="F:ATP binding"/>
    <property type="evidence" value="ECO:0007669"/>
    <property type="project" value="UniProtKB-UniRule"/>
</dbReference>
<dbReference type="AlphaFoldDB" id="A0A2Z5G9U6"/>
<dbReference type="SUPFAM" id="SSF52540">
    <property type="entry name" value="P-loop containing nucleoside triphosphate hydrolases"/>
    <property type="match status" value="1"/>
</dbReference>
<keyword evidence="6 13" id="KW-0441">Lipid A biosynthesis</keyword>
<evidence type="ECO:0000256" key="12">
    <source>
        <dbReference type="ARBA" id="ARBA00029757"/>
    </source>
</evidence>
<evidence type="ECO:0000256" key="8">
    <source>
        <dbReference type="ARBA" id="ARBA00022741"/>
    </source>
</evidence>
<evidence type="ECO:0000256" key="1">
    <source>
        <dbReference type="ARBA" id="ARBA00002274"/>
    </source>
</evidence>
<dbReference type="InterPro" id="IPR003758">
    <property type="entry name" value="LpxK"/>
</dbReference>
<keyword evidence="10 13" id="KW-0067">ATP-binding</keyword>
<evidence type="ECO:0000313" key="15">
    <source>
        <dbReference type="EMBL" id="AXC15346.1"/>
    </source>
</evidence>
<keyword evidence="7 13" id="KW-0808">Transferase</keyword>
<comment type="function">
    <text evidence="1 13">Transfers the gamma-phosphate of ATP to the 4'-position of a tetraacyldisaccharide 1-phosphate intermediate (termed DS-1-P) to form tetraacyldisaccharide 1,4'-bis-phosphate (lipid IVA).</text>
</comment>
<keyword evidence="11 13" id="KW-0443">Lipid metabolism</keyword>
<organism evidence="15 16">
    <name type="scientific">Acidisarcina polymorpha</name>
    <dbReference type="NCBI Taxonomy" id="2211140"/>
    <lineage>
        <taxon>Bacteria</taxon>
        <taxon>Pseudomonadati</taxon>
        <taxon>Acidobacteriota</taxon>
        <taxon>Terriglobia</taxon>
        <taxon>Terriglobales</taxon>
        <taxon>Acidobacteriaceae</taxon>
        <taxon>Acidisarcina</taxon>
    </lineage>
</organism>